<dbReference type="SUPFAM" id="SSF55781">
    <property type="entry name" value="GAF domain-like"/>
    <property type="match status" value="1"/>
</dbReference>
<dbReference type="Proteomes" id="UP000008634">
    <property type="component" value="Chromosome"/>
</dbReference>
<dbReference type="EC" id="2.7.13.3" evidence="2"/>
<keyword evidence="5" id="KW-0808">Transferase</keyword>
<dbReference type="CDD" id="cd00082">
    <property type="entry name" value="HisKA"/>
    <property type="match status" value="1"/>
</dbReference>
<dbReference type="GO" id="GO:0000155">
    <property type="term" value="F:phosphorelay sensor kinase activity"/>
    <property type="evidence" value="ECO:0007669"/>
    <property type="project" value="InterPro"/>
</dbReference>
<dbReference type="PROSITE" id="PS50109">
    <property type="entry name" value="HIS_KIN"/>
    <property type="match status" value="1"/>
</dbReference>
<dbReference type="SMART" id="SM00065">
    <property type="entry name" value="GAF"/>
    <property type="match status" value="1"/>
</dbReference>
<dbReference type="eggNOG" id="COG2203">
    <property type="taxonomic scope" value="Bacteria"/>
</dbReference>
<dbReference type="SUPFAM" id="SSF47384">
    <property type="entry name" value="Homodimeric domain of signal transducing histidine kinase"/>
    <property type="match status" value="1"/>
</dbReference>
<dbReference type="SUPFAM" id="SSF55874">
    <property type="entry name" value="ATPase domain of HSP90 chaperone/DNA topoisomerase II/histidine kinase"/>
    <property type="match status" value="1"/>
</dbReference>
<comment type="catalytic activity">
    <reaction evidence="1">
        <text>ATP + protein L-histidine = ADP + protein N-phospho-L-histidine.</text>
        <dbReference type="EC" id="2.7.13.3"/>
    </reaction>
</comment>
<evidence type="ECO:0000256" key="1">
    <source>
        <dbReference type="ARBA" id="ARBA00000085"/>
    </source>
</evidence>
<dbReference type="InterPro" id="IPR036097">
    <property type="entry name" value="HisK_dim/P_sf"/>
</dbReference>
<dbReference type="InterPro" id="IPR004358">
    <property type="entry name" value="Sig_transdc_His_kin-like_C"/>
</dbReference>
<dbReference type="HOGENOM" id="CLU_000445_114_44_10"/>
<gene>
    <name evidence="5" type="ordered locus">Celal_2725</name>
</gene>
<name>E6XC02_CELAD</name>
<dbReference type="Pfam" id="PF02518">
    <property type="entry name" value="HATPase_c"/>
    <property type="match status" value="1"/>
</dbReference>
<dbReference type="InterPro" id="IPR003661">
    <property type="entry name" value="HisK_dim/P_dom"/>
</dbReference>
<dbReference type="RefSeq" id="WP_013551478.1">
    <property type="nucleotide sequence ID" value="NC_014934.1"/>
</dbReference>
<dbReference type="PANTHER" id="PTHR43102">
    <property type="entry name" value="SLR1143 PROTEIN"/>
    <property type="match status" value="1"/>
</dbReference>
<feature type="domain" description="Histidine kinase" evidence="4">
    <location>
        <begin position="188"/>
        <end position="402"/>
    </location>
</feature>
<dbReference type="eggNOG" id="COG4251">
    <property type="taxonomic scope" value="Bacteria"/>
</dbReference>
<dbReference type="Gene3D" id="3.30.565.10">
    <property type="entry name" value="Histidine kinase-like ATPase, C-terminal domain"/>
    <property type="match status" value="1"/>
</dbReference>
<dbReference type="AlphaFoldDB" id="E6XC02"/>
<dbReference type="InterPro" id="IPR029016">
    <property type="entry name" value="GAF-like_dom_sf"/>
</dbReference>
<dbReference type="Gene3D" id="1.10.287.130">
    <property type="match status" value="1"/>
</dbReference>
<reference evidence="5 6" key="1">
    <citation type="journal article" date="2010" name="Stand. Genomic Sci.">
        <title>Complete genome sequence of Cellulophaga algicola type strain (IC166).</title>
        <authorList>
            <person name="Abt B."/>
            <person name="Lu M."/>
            <person name="Misra M."/>
            <person name="Han C."/>
            <person name="Nolan M."/>
            <person name="Lucas S."/>
            <person name="Hammon N."/>
            <person name="Deshpande S."/>
            <person name="Cheng J.F."/>
            <person name="Tapia R."/>
            <person name="Goodwin L."/>
            <person name="Pitluck S."/>
            <person name="Liolios K."/>
            <person name="Pagani I."/>
            <person name="Ivanova N."/>
            <person name="Mavromatis K."/>
            <person name="Ovchinikova G."/>
            <person name="Pati A."/>
            <person name="Chen A."/>
            <person name="Palaniappan K."/>
            <person name="Land M."/>
            <person name="Hauser L."/>
            <person name="Chang Y.J."/>
            <person name="Jeffries C.D."/>
            <person name="Detter J.C."/>
            <person name="Brambilla E."/>
            <person name="Rohde M."/>
            <person name="Tindall B.J."/>
            <person name="Goker M."/>
            <person name="Woyke T."/>
            <person name="Bristow J."/>
            <person name="Eisen J.A."/>
            <person name="Markowitz V."/>
            <person name="Hugenholtz P."/>
            <person name="Kyrpides N.C."/>
            <person name="Klenk H.P."/>
            <person name="Lapidus A."/>
        </authorList>
    </citation>
    <scope>NUCLEOTIDE SEQUENCE [LARGE SCALE GENOMIC DNA]</scope>
    <source>
        <strain evidence="6">DSM 14237 / IC166 / ACAM 630</strain>
    </source>
</reference>
<dbReference type="InterPro" id="IPR036890">
    <property type="entry name" value="HATPase_C_sf"/>
</dbReference>
<dbReference type="Pfam" id="PF01590">
    <property type="entry name" value="GAF"/>
    <property type="match status" value="1"/>
</dbReference>
<keyword evidence="3" id="KW-0597">Phosphoprotein</keyword>
<dbReference type="Gene3D" id="3.30.450.40">
    <property type="match status" value="1"/>
</dbReference>
<evidence type="ECO:0000256" key="2">
    <source>
        <dbReference type="ARBA" id="ARBA00012438"/>
    </source>
</evidence>
<dbReference type="EMBL" id="CP002453">
    <property type="protein sequence ID" value="ADV50007.1"/>
    <property type="molecule type" value="Genomic_DNA"/>
</dbReference>
<dbReference type="STRING" id="688270.Celal_2725"/>
<keyword evidence="6" id="KW-1185">Reference proteome</keyword>
<evidence type="ECO:0000256" key="3">
    <source>
        <dbReference type="ARBA" id="ARBA00022553"/>
    </source>
</evidence>
<organism evidence="5 6">
    <name type="scientific">Cellulophaga algicola (strain DSM 14237 / IC166 / ACAM 630)</name>
    <dbReference type="NCBI Taxonomy" id="688270"/>
    <lineage>
        <taxon>Bacteria</taxon>
        <taxon>Pseudomonadati</taxon>
        <taxon>Bacteroidota</taxon>
        <taxon>Flavobacteriia</taxon>
        <taxon>Flavobacteriales</taxon>
        <taxon>Flavobacteriaceae</taxon>
        <taxon>Cellulophaga</taxon>
    </lineage>
</organism>
<keyword evidence="5" id="KW-0418">Kinase</keyword>
<dbReference type="OrthoDB" id="9811889at2"/>
<sequence length="403" mass="45119">MLAPKAHKEEERRLAALQSYTILDSLPEEDYDNLSKIASEICGTPISMISLIDDKRQWFKSSYGLDVKETEREISFCGHMINETNDVFIVQDAREDDRFFDNPLVTGDTNVVFYAGVPLMTANNLPIGSLCVIDHEPKTLNKSQIESLKALSNQVMKLIELRKNELLLQEALSNQKEKNTELERFAYIAAHDLKSPLNNISTLTDIFIDQYGSKIDSQGVDILNMIVSSSNRLKGLIEGLLDYSKSDHLLNEKTTKVSIEKVKNNINSIFSSNPHIHLTVLSELNTLTINETALDQILINLVTNAIKYSDKPEVQITIGIDDSKTHYLFYVEDNGPGIPEDKYNSIFDIFTINTPLDKFGVRGNGIGLATVKKVIEKLGGEITVKSTLGEGSKFSFTIKKQPL</sequence>
<dbReference type="InterPro" id="IPR003018">
    <property type="entry name" value="GAF"/>
</dbReference>
<dbReference type="InterPro" id="IPR003594">
    <property type="entry name" value="HATPase_dom"/>
</dbReference>
<dbReference type="InterPro" id="IPR005467">
    <property type="entry name" value="His_kinase_dom"/>
</dbReference>
<evidence type="ECO:0000313" key="5">
    <source>
        <dbReference type="EMBL" id="ADV50007.1"/>
    </source>
</evidence>
<evidence type="ECO:0000313" key="6">
    <source>
        <dbReference type="Proteomes" id="UP000008634"/>
    </source>
</evidence>
<dbReference type="PANTHER" id="PTHR43102:SF2">
    <property type="entry name" value="GAF DOMAIN-CONTAINING PROTEIN"/>
    <property type="match status" value="1"/>
</dbReference>
<dbReference type="PRINTS" id="PR00344">
    <property type="entry name" value="BCTRLSENSOR"/>
</dbReference>
<proteinExistence type="predicted"/>
<evidence type="ECO:0000259" key="4">
    <source>
        <dbReference type="PROSITE" id="PS50109"/>
    </source>
</evidence>
<dbReference type="Pfam" id="PF00512">
    <property type="entry name" value="HisKA"/>
    <property type="match status" value="1"/>
</dbReference>
<protein>
    <recommendedName>
        <fullName evidence="2">histidine kinase</fullName>
        <ecNumber evidence="2">2.7.13.3</ecNumber>
    </recommendedName>
</protein>
<dbReference type="SMART" id="SM00387">
    <property type="entry name" value="HATPase_c"/>
    <property type="match status" value="1"/>
</dbReference>
<dbReference type="KEGG" id="cao:Celal_2725"/>
<accession>E6XC02</accession>
<dbReference type="SMART" id="SM00388">
    <property type="entry name" value="HisKA"/>
    <property type="match status" value="1"/>
</dbReference>